<evidence type="ECO:0000313" key="4">
    <source>
        <dbReference type="Proteomes" id="UP001583177"/>
    </source>
</evidence>
<dbReference type="EMBL" id="JAWRVE010000205">
    <property type="protein sequence ID" value="KAL1849146.1"/>
    <property type="molecule type" value="Genomic_DNA"/>
</dbReference>
<dbReference type="Pfam" id="PF24883">
    <property type="entry name" value="NPHP3_N"/>
    <property type="match status" value="1"/>
</dbReference>
<proteinExistence type="predicted"/>
<gene>
    <name evidence="3" type="ORF">Daus18300_013351</name>
</gene>
<dbReference type="Gene3D" id="3.40.50.300">
    <property type="entry name" value="P-loop containing nucleotide triphosphate hydrolases"/>
    <property type="match status" value="1"/>
</dbReference>
<evidence type="ECO:0000256" key="1">
    <source>
        <dbReference type="ARBA" id="ARBA00022737"/>
    </source>
</evidence>
<comment type="caution">
    <text evidence="3">The sequence shown here is derived from an EMBL/GenBank/DDBJ whole genome shotgun (WGS) entry which is preliminary data.</text>
</comment>
<name>A0ABR3VZB3_9PEZI</name>
<feature type="domain" description="Nephrocystin 3-like N-terminal" evidence="2">
    <location>
        <begin position="79"/>
        <end position="213"/>
    </location>
</feature>
<accession>A0ABR3VZB3</accession>
<dbReference type="InterPro" id="IPR027417">
    <property type="entry name" value="P-loop_NTPase"/>
</dbReference>
<dbReference type="InterPro" id="IPR056884">
    <property type="entry name" value="NPHP3-like_N"/>
</dbReference>
<reference evidence="3 4" key="1">
    <citation type="journal article" date="2024" name="IMA Fungus">
        <title>IMA Genome - F19 : A genome assembly and annotation guide to empower mycologists, including annotated draft genome sequences of Ceratocystis pirilliformis, Diaporthe australafricana, Fusarium ophioides, Paecilomyces lecythidis, and Sporothrix stenoceras.</title>
        <authorList>
            <person name="Aylward J."/>
            <person name="Wilson A.M."/>
            <person name="Visagie C.M."/>
            <person name="Spraker J."/>
            <person name="Barnes I."/>
            <person name="Buitendag C."/>
            <person name="Ceriani C."/>
            <person name="Del Mar Angel L."/>
            <person name="du Plessis D."/>
            <person name="Fuchs T."/>
            <person name="Gasser K."/>
            <person name="Kramer D."/>
            <person name="Li W."/>
            <person name="Munsamy K."/>
            <person name="Piso A."/>
            <person name="Price J.L."/>
            <person name="Sonnekus B."/>
            <person name="Thomas C."/>
            <person name="van der Nest A."/>
            <person name="van Dijk A."/>
            <person name="van Heerden A."/>
            <person name="van Vuuren N."/>
            <person name="Yilmaz N."/>
            <person name="Duong T.A."/>
            <person name="van der Merwe N.A."/>
            <person name="Wingfield M.J."/>
            <person name="Wingfield B.D."/>
        </authorList>
    </citation>
    <scope>NUCLEOTIDE SEQUENCE [LARGE SCALE GENOMIC DNA]</scope>
    <source>
        <strain evidence="3 4">CMW 18300</strain>
    </source>
</reference>
<organism evidence="3 4">
    <name type="scientific">Diaporthe australafricana</name>
    <dbReference type="NCBI Taxonomy" id="127596"/>
    <lineage>
        <taxon>Eukaryota</taxon>
        <taxon>Fungi</taxon>
        <taxon>Dikarya</taxon>
        <taxon>Ascomycota</taxon>
        <taxon>Pezizomycotina</taxon>
        <taxon>Sordariomycetes</taxon>
        <taxon>Sordariomycetidae</taxon>
        <taxon>Diaporthales</taxon>
        <taxon>Diaporthaceae</taxon>
        <taxon>Diaporthe</taxon>
    </lineage>
</organism>
<evidence type="ECO:0000313" key="3">
    <source>
        <dbReference type="EMBL" id="KAL1849146.1"/>
    </source>
</evidence>
<dbReference type="PANTHER" id="PTHR10039">
    <property type="entry name" value="AMELOGENIN"/>
    <property type="match status" value="1"/>
</dbReference>
<dbReference type="PANTHER" id="PTHR10039:SF15">
    <property type="entry name" value="NACHT DOMAIN-CONTAINING PROTEIN"/>
    <property type="match status" value="1"/>
</dbReference>
<sequence length="277" mass="30786">MADPLSIAASIAGLISLADIAFIRIKKYTKSAKNADQDVRNLSQEVLLLGGALHSLSRLAQAVDTEGIKDQHIDSLRSAGKTVLAGTIIQEALRRNSEDIATAFFFCDYKDARTQKVGNVLSALASQLAIQKEDAYGHLERYYGELRPQRALDRIPDVPGLQRVLGDMMRSFTHVYLVVDGLDECGHDTDNVIDAILNIVDNTDNISTALLSRDEDNIRDRLEKNFTGVEISAHTEDITEYVTSEIEERIRRKSLRIDDLTLKCEIIERLIDGAKGM</sequence>
<dbReference type="Proteomes" id="UP001583177">
    <property type="component" value="Unassembled WGS sequence"/>
</dbReference>
<keyword evidence="1" id="KW-0677">Repeat</keyword>
<keyword evidence="4" id="KW-1185">Reference proteome</keyword>
<protein>
    <recommendedName>
        <fullName evidence="2">Nephrocystin 3-like N-terminal domain-containing protein</fullName>
    </recommendedName>
</protein>
<evidence type="ECO:0000259" key="2">
    <source>
        <dbReference type="Pfam" id="PF24883"/>
    </source>
</evidence>